<sequence length="229" mass="26174">MKKRKIFAGLFIVGIAVNIFLLVNKERFVKMAAMKLAGVSEIMAENQEVDADTLTIADFSSDIPGVTQEYVEAYKLFLKAKAQDKGEYTYKEAIKSFEAIAGITKNPELKLRSLFLITFCNFLEMNIDEAYKSGIETLRLAKELREGDSRVAFLSELTQKISQGKIESIVKVKEEIVSHKRELLYSELEISEFADELFLIPERAKSYEEMVQKRGKTKKSQKTPEKGWY</sequence>
<evidence type="ECO:0000313" key="3">
    <source>
        <dbReference type="Proteomes" id="UP000229703"/>
    </source>
</evidence>
<dbReference type="EMBL" id="PFJK01000263">
    <property type="protein sequence ID" value="PIX76816.1"/>
    <property type="molecule type" value="Genomic_DNA"/>
</dbReference>
<accession>A0A2M7M2A3</accession>
<reference evidence="3" key="1">
    <citation type="submission" date="2017-09" db="EMBL/GenBank/DDBJ databases">
        <title>Depth-based differentiation of microbial function through sediment-hosted aquifers and enrichment of novel symbionts in the deep terrestrial subsurface.</title>
        <authorList>
            <person name="Probst A.J."/>
            <person name="Ladd B."/>
            <person name="Jarett J.K."/>
            <person name="Geller-Mcgrath D.E."/>
            <person name="Sieber C.M.K."/>
            <person name="Emerson J.B."/>
            <person name="Anantharaman K."/>
            <person name="Thomas B.C."/>
            <person name="Malmstrom R."/>
            <person name="Stieglmeier M."/>
            <person name="Klingl A."/>
            <person name="Woyke T."/>
            <person name="Ryan C.M."/>
            <person name="Banfield J.F."/>
        </authorList>
    </citation>
    <scope>NUCLEOTIDE SEQUENCE [LARGE SCALE GENOMIC DNA]</scope>
</reference>
<keyword evidence="1" id="KW-0472">Membrane</keyword>
<feature type="transmembrane region" description="Helical" evidence="1">
    <location>
        <begin position="6"/>
        <end position="24"/>
    </location>
</feature>
<keyword evidence="1" id="KW-1133">Transmembrane helix</keyword>
<organism evidence="2 3">
    <name type="scientific">bacterium (Candidatus Ratteibacteria) CG_4_10_14_3_um_filter_41_18</name>
    <dbReference type="NCBI Taxonomy" id="2014287"/>
    <lineage>
        <taxon>Bacteria</taxon>
        <taxon>Candidatus Ratteibacteria</taxon>
    </lineage>
</organism>
<dbReference type="Proteomes" id="UP000229703">
    <property type="component" value="Unassembled WGS sequence"/>
</dbReference>
<gene>
    <name evidence="2" type="ORF">COZ37_05845</name>
</gene>
<keyword evidence="1" id="KW-0812">Transmembrane</keyword>
<proteinExistence type="predicted"/>
<name>A0A2M7M2A3_9BACT</name>
<comment type="caution">
    <text evidence="2">The sequence shown here is derived from an EMBL/GenBank/DDBJ whole genome shotgun (WGS) entry which is preliminary data.</text>
</comment>
<dbReference type="AlphaFoldDB" id="A0A2M7M2A3"/>
<protein>
    <submittedName>
        <fullName evidence="2">Uncharacterized protein</fullName>
    </submittedName>
</protein>
<evidence type="ECO:0000313" key="2">
    <source>
        <dbReference type="EMBL" id="PIX76816.1"/>
    </source>
</evidence>
<evidence type="ECO:0000256" key="1">
    <source>
        <dbReference type="SAM" id="Phobius"/>
    </source>
</evidence>